<evidence type="ECO:0000256" key="1">
    <source>
        <dbReference type="SAM" id="Coils"/>
    </source>
</evidence>
<accession>A0A3S3RCN6</accession>
<gene>
    <name evidence="2" type="ORF">Metus_0739</name>
</gene>
<keyword evidence="1" id="KW-0175">Coiled coil</keyword>
<name>A0A3S3RCN6_METS7</name>
<evidence type="ECO:0000313" key="2">
    <source>
        <dbReference type="EMBL" id="RWX73960.1"/>
    </source>
</evidence>
<organism evidence="2 3">
    <name type="scientific">Methanosuratincola subterraneus</name>
    <dbReference type="NCBI Taxonomy" id="2593994"/>
    <lineage>
        <taxon>Archaea</taxon>
        <taxon>Thermoproteota</taxon>
        <taxon>Methanosuratincolia</taxon>
        <taxon>Candidatus Methanomethylicales</taxon>
        <taxon>Candidatus Methanomethylicaceae</taxon>
        <taxon>Candidatus Methanosuratincola (ex Vanwonterghem et al. 2016)</taxon>
    </lineage>
</organism>
<reference evidence="2 3" key="1">
    <citation type="submission" date="2018-12" db="EMBL/GenBank/DDBJ databases">
        <title>The complete genome of the methanogenic archaea of the candidate phylum Verstraetearchaeota, obtained from the metagenome of underground thermal water.</title>
        <authorList>
            <person name="Kadnikov V.V."/>
            <person name="Mardanov A.V."/>
            <person name="Beletsky A.V."/>
            <person name="Karnachuk O.V."/>
            <person name="Ravin N.V."/>
        </authorList>
    </citation>
    <scope>NUCLEOTIDE SEQUENCE [LARGE SCALE GENOMIC DNA]</scope>
    <source>
        <strain evidence="2">Ch88</strain>
    </source>
</reference>
<protein>
    <submittedName>
        <fullName evidence="2">Uncharacterized protein</fullName>
    </submittedName>
</protein>
<sequence>MRLEGCKKYSNTRADMLRMKQELKAEYKEAILQLRFFNLLRYDRAGMAS</sequence>
<dbReference type="AlphaFoldDB" id="A0A3S3RCN6"/>
<evidence type="ECO:0000313" key="3">
    <source>
        <dbReference type="Proteomes" id="UP000288215"/>
    </source>
</evidence>
<proteinExistence type="predicted"/>
<feature type="coiled-coil region" evidence="1">
    <location>
        <begin position="6"/>
        <end position="33"/>
    </location>
</feature>
<dbReference type="Proteomes" id="UP000288215">
    <property type="component" value="Unassembled WGS sequence"/>
</dbReference>
<dbReference type="EMBL" id="RXGA01000002">
    <property type="protein sequence ID" value="RWX73960.1"/>
    <property type="molecule type" value="Genomic_DNA"/>
</dbReference>
<comment type="caution">
    <text evidence="2">The sequence shown here is derived from an EMBL/GenBank/DDBJ whole genome shotgun (WGS) entry which is preliminary data.</text>
</comment>